<name>A0ABR2IQM4_9EUKA</name>
<dbReference type="SMART" id="SM00220">
    <property type="entry name" value="S_TKc"/>
    <property type="match status" value="1"/>
</dbReference>
<dbReference type="PROSITE" id="PS00108">
    <property type="entry name" value="PROTEIN_KINASE_ST"/>
    <property type="match status" value="1"/>
</dbReference>
<comment type="caution">
    <text evidence="3">The sequence shown here is derived from an EMBL/GenBank/DDBJ whole genome shotgun (WGS) entry which is preliminary data.</text>
</comment>
<protein>
    <recommendedName>
        <fullName evidence="2">Protein kinase domain-containing protein</fullName>
    </recommendedName>
</protein>
<dbReference type="PROSITE" id="PS50005">
    <property type="entry name" value="TPR"/>
    <property type="match status" value="1"/>
</dbReference>
<dbReference type="InterPro" id="IPR019734">
    <property type="entry name" value="TPR_rpt"/>
</dbReference>
<dbReference type="PANTHER" id="PTHR43628:SF1">
    <property type="entry name" value="CHITIN SYNTHASE REGULATORY FACTOR 2-RELATED"/>
    <property type="match status" value="1"/>
</dbReference>
<evidence type="ECO:0000256" key="1">
    <source>
        <dbReference type="PROSITE-ProRule" id="PRU00339"/>
    </source>
</evidence>
<evidence type="ECO:0000259" key="2">
    <source>
        <dbReference type="PROSITE" id="PS50011"/>
    </source>
</evidence>
<dbReference type="PANTHER" id="PTHR43628">
    <property type="entry name" value="ACTIVATOR OF C KINASE PROTEIN 1-RELATED"/>
    <property type="match status" value="1"/>
</dbReference>
<dbReference type="Gene3D" id="1.10.510.10">
    <property type="entry name" value="Transferase(Phosphotransferase) domain 1"/>
    <property type="match status" value="1"/>
</dbReference>
<dbReference type="InterPro" id="IPR006597">
    <property type="entry name" value="Sel1-like"/>
</dbReference>
<dbReference type="PROSITE" id="PS50011">
    <property type="entry name" value="PROTEIN_KINASE_DOM"/>
    <property type="match status" value="1"/>
</dbReference>
<reference evidence="3 4" key="1">
    <citation type="submission" date="2024-04" db="EMBL/GenBank/DDBJ databases">
        <title>Tritrichomonas musculus Genome.</title>
        <authorList>
            <person name="Alves-Ferreira E."/>
            <person name="Grigg M."/>
            <person name="Lorenzi H."/>
            <person name="Galac M."/>
        </authorList>
    </citation>
    <scope>NUCLEOTIDE SEQUENCE [LARGE SCALE GENOMIC DNA]</scope>
    <source>
        <strain evidence="3 4">EAF2021</strain>
    </source>
</reference>
<evidence type="ECO:0000313" key="4">
    <source>
        <dbReference type="Proteomes" id="UP001470230"/>
    </source>
</evidence>
<dbReference type="InterPro" id="IPR052945">
    <property type="entry name" value="Mitotic_Regulator"/>
</dbReference>
<dbReference type="EMBL" id="JAPFFF010000015">
    <property type="protein sequence ID" value="KAK8867260.1"/>
    <property type="molecule type" value="Genomic_DNA"/>
</dbReference>
<gene>
    <name evidence="3" type="ORF">M9Y10_010237</name>
</gene>
<dbReference type="Gene3D" id="1.25.40.10">
    <property type="entry name" value="Tetratricopeptide repeat domain"/>
    <property type="match status" value="5"/>
</dbReference>
<dbReference type="InterPro" id="IPR000719">
    <property type="entry name" value="Prot_kinase_dom"/>
</dbReference>
<feature type="domain" description="Protein kinase" evidence="2">
    <location>
        <begin position="263"/>
        <end position="509"/>
    </location>
</feature>
<dbReference type="Proteomes" id="UP001470230">
    <property type="component" value="Unassembled WGS sequence"/>
</dbReference>
<dbReference type="InterPro" id="IPR011990">
    <property type="entry name" value="TPR-like_helical_dom_sf"/>
</dbReference>
<dbReference type="InterPro" id="IPR011009">
    <property type="entry name" value="Kinase-like_dom_sf"/>
</dbReference>
<dbReference type="CDD" id="cd00180">
    <property type="entry name" value="PKc"/>
    <property type="match status" value="1"/>
</dbReference>
<dbReference type="SMART" id="SM00671">
    <property type="entry name" value="SEL1"/>
    <property type="match status" value="18"/>
</dbReference>
<organism evidence="3 4">
    <name type="scientific">Tritrichomonas musculus</name>
    <dbReference type="NCBI Taxonomy" id="1915356"/>
    <lineage>
        <taxon>Eukaryota</taxon>
        <taxon>Metamonada</taxon>
        <taxon>Parabasalia</taxon>
        <taxon>Tritrichomonadida</taxon>
        <taxon>Tritrichomonadidae</taxon>
        <taxon>Tritrichomonas</taxon>
    </lineage>
</organism>
<dbReference type="SMART" id="SM00028">
    <property type="entry name" value="TPR"/>
    <property type="match status" value="5"/>
</dbReference>
<dbReference type="Pfam" id="PF08238">
    <property type="entry name" value="Sel1"/>
    <property type="match status" value="18"/>
</dbReference>
<sequence length="1446" mass="170296">MSLKFKGIPEEYQLMIHQIEDGTLQGFYSYFNFYILTIENNQISNDYDEEEENIDQETLTEDFLFNYLKYFNFITYQISNNFKKLFLPENKSDEKDIYTNNDDISDLIICFEKECFIIENMSISSIKSLLNELNEQQISIINTTKLNEKEEEDKANREITNFCLFSTISKEIKFNKFVKYSIRPIAGYLIRRYFYPSNHFKDKSFFRFNKSDNWHTIDFIKKKISNLLFIDSNENKNFNEIINLIQSNRNIQTCHIEFKENEFIKLRYILINDQAVHYLVIHRKSLYVFMMKKFNSSRVPIKDNKREIEFCKQYQSQFLTRFYGFMKENEKITGLIYEYMSNGSLKEYLKSNHKQRNHFFSLMIINRIFQGIDYLHSNLLIHRDIKPSNILLDHDFIPYISDFPTIRHPISKEENNDYSNDFGSDNYMSPEQFQGDFISYPCDIYSFGLVIYFVFVNKDIILNYNYYELEHDIPTIEGASNNIQSLFQSCIKYQPSERIKNDEIKRKIITEINSISFTENDVFTNINEEQFIQFIYDVILIEPNNLNIQTLLKINNVKLLTKFYANSGPRFTLTELIENHENYINVTNNREERKDYFDVINILLYKFTLSEVSNDSNAQYFLGRFFWEGKGYPSDILKARYYLLLASNQNHPIAQCCLGMIYVNDDYISHDYNKAVHYFTLAANQNDVISQYFLGMMYKSSKYNLKDTNKAIHYFTLAANQNNLMSQIYLGVFYYNQKDINKSLYYYKLAANQNDPEAQYNLGYIYYEDKYVSRDINKAIHYLTLASDQDNCIAQKVLGDIYISGKSIPRDIDKSIHYYTLASSQGNVVAQYSLGFIYYNSGDIKKALHYFLLAANQNHNESLFVLGMSYYYGKYVPQDIDKGLHYLSLAANGNFSLAQYNLGYIYHKGEHVRTDINKAIFYYKIAANQNHANAQNELGHIYLNIQFDINKAIHYLSLAANRNISSAQYDLGLIYYKDKYVSRDINKAIHYFTLAAKQNDISSQFCLGTIYYENKYVSRDINKAIHYFTLAAYQNEINSQYELGKIYYNGTYIARDVNKAIYFLTLAANQNDSESLNMLGNIYYGGEYIPLDINKAIQYYTLAANQNDSNALNMLGNIYSEGKYIPQDINKAIHYLTLAANLNNYHAQFLLGTLYYNGDHVPCDKHKGIHYITLAANQNKSYPNCFLGIAYLFDESVQDIIKGIKYIQYSAYLNCREAQKYLGDFYFEGKYMKRDIRESIRLYKEASCFNDKYAKNNLGVIYSSGIDGIPKNTCLAKEYFNEAIRQSGDIISMFNLSNVLLDEEENEINERKIPKNKEYFKLLIESSIKDFNPSMTLLCFLLIQKYAPISIENVFNELKHHYNVSLEFVTDIYQYCEILLLRYDENEEEFLEEFYNVRNTYLLYILNDIKSLQTIDENLQQMAKGESKLANINDFFYEGFGYDLYN</sequence>
<evidence type="ECO:0000313" key="3">
    <source>
        <dbReference type="EMBL" id="KAK8867260.1"/>
    </source>
</evidence>
<dbReference type="SUPFAM" id="SSF81901">
    <property type="entry name" value="HCP-like"/>
    <property type="match status" value="5"/>
</dbReference>
<accession>A0ABR2IQM4</accession>
<proteinExistence type="predicted"/>
<dbReference type="Pfam" id="PF00069">
    <property type="entry name" value="Pkinase"/>
    <property type="match status" value="1"/>
</dbReference>
<keyword evidence="1" id="KW-0802">TPR repeat</keyword>
<feature type="repeat" description="TPR" evidence="1">
    <location>
        <begin position="828"/>
        <end position="861"/>
    </location>
</feature>
<dbReference type="InterPro" id="IPR008271">
    <property type="entry name" value="Ser/Thr_kinase_AS"/>
</dbReference>
<keyword evidence="4" id="KW-1185">Reference proteome</keyword>
<dbReference type="SUPFAM" id="SSF56112">
    <property type="entry name" value="Protein kinase-like (PK-like)"/>
    <property type="match status" value="1"/>
</dbReference>